<evidence type="ECO:0000256" key="2">
    <source>
        <dbReference type="ARBA" id="ARBA00023125"/>
    </source>
</evidence>
<dbReference type="InterPro" id="IPR050109">
    <property type="entry name" value="HTH-type_TetR-like_transc_reg"/>
</dbReference>
<sequence length="227" mass="26100">MPTSKDSHSASPRRRQRKRGIETRDNILDAAEATFANEGLNASMRRIMAVAGVNVASIHYHFGTREDLLNAVLERRAASITQARLVMLDEALAKDDVKIEDIIKALYLPYFDPSRTSDPGWMNYLKVRNKLIGEQHSGVSQQVKQHFNNMHQRFIDALRRVFPDMPEKEIYWRYHCMIAISTQSSATPYRIIEISHGLCNPKDFDDLITHVIPLLVHLWSAPYQQDN</sequence>
<evidence type="ECO:0000313" key="8">
    <source>
        <dbReference type="Proteomes" id="UP000238196"/>
    </source>
</evidence>
<comment type="caution">
    <text evidence="7">The sequence shown here is derived from an EMBL/GenBank/DDBJ whole genome shotgun (WGS) entry which is preliminary data.</text>
</comment>
<dbReference type="Proteomes" id="UP000238196">
    <property type="component" value="Unassembled WGS sequence"/>
</dbReference>
<dbReference type="PRINTS" id="PR00455">
    <property type="entry name" value="HTHTETR"/>
</dbReference>
<dbReference type="InterPro" id="IPR009057">
    <property type="entry name" value="Homeodomain-like_sf"/>
</dbReference>
<gene>
    <name evidence="7" type="ORF">C4K68_06900</name>
</gene>
<dbReference type="InterPro" id="IPR041586">
    <property type="entry name" value="PsrA_TetR_C"/>
</dbReference>
<evidence type="ECO:0000313" key="7">
    <source>
        <dbReference type="EMBL" id="PPC78125.1"/>
    </source>
</evidence>
<evidence type="ECO:0000256" key="3">
    <source>
        <dbReference type="ARBA" id="ARBA00023163"/>
    </source>
</evidence>
<keyword evidence="1" id="KW-0805">Transcription regulation</keyword>
<name>A0A2S5KTZ4_9PROT</name>
<accession>A0A2S5KTZ4</accession>
<keyword evidence="2 4" id="KW-0238">DNA-binding</keyword>
<dbReference type="Gene3D" id="1.10.357.10">
    <property type="entry name" value="Tetracycline Repressor, domain 2"/>
    <property type="match status" value="1"/>
</dbReference>
<dbReference type="SUPFAM" id="SSF48498">
    <property type="entry name" value="Tetracyclin repressor-like, C-terminal domain"/>
    <property type="match status" value="1"/>
</dbReference>
<feature type="region of interest" description="Disordered" evidence="5">
    <location>
        <begin position="1"/>
        <end position="22"/>
    </location>
</feature>
<evidence type="ECO:0000256" key="5">
    <source>
        <dbReference type="SAM" id="MobiDB-lite"/>
    </source>
</evidence>
<dbReference type="PANTHER" id="PTHR30055:SF234">
    <property type="entry name" value="HTH-TYPE TRANSCRIPTIONAL REGULATOR BETI"/>
    <property type="match status" value="1"/>
</dbReference>
<dbReference type="Pfam" id="PF00440">
    <property type="entry name" value="TetR_N"/>
    <property type="match status" value="1"/>
</dbReference>
<dbReference type="GO" id="GO:0000976">
    <property type="term" value="F:transcription cis-regulatory region binding"/>
    <property type="evidence" value="ECO:0007669"/>
    <property type="project" value="TreeGrafter"/>
</dbReference>
<dbReference type="InterPro" id="IPR036271">
    <property type="entry name" value="Tet_transcr_reg_TetR-rel_C_sf"/>
</dbReference>
<proteinExistence type="predicted"/>
<dbReference type="Pfam" id="PF17939">
    <property type="entry name" value="TetR_C_30"/>
    <property type="match status" value="1"/>
</dbReference>
<dbReference type="OrthoDB" id="2356263at2"/>
<dbReference type="InterPro" id="IPR001647">
    <property type="entry name" value="HTH_TetR"/>
</dbReference>
<keyword evidence="3" id="KW-0804">Transcription</keyword>
<dbReference type="EMBL" id="PRLP01000020">
    <property type="protein sequence ID" value="PPC78125.1"/>
    <property type="molecule type" value="Genomic_DNA"/>
</dbReference>
<dbReference type="PROSITE" id="PS50977">
    <property type="entry name" value="HTH_TETR_2"/>
    <property type="match status" value="1"/>
</dbReference>
<evidence type="ECO:0000259" key="6">
    <source>
        <dbReference type="PROSITE" id="PS50977"/>
    </source>
</evidence>
<dbReference type="PANTHER" id="PTHR30055">
    <property type="entry name" value="HTH-TYPE TRANSCRIPTIONAL REGULATOR RUTR"/>
    <property type="match status" value="1"/>
</dbReference>
<dbReference type="AlphaFoldDB" id="A0A2S5KTZ4"/>
<reference evidence="7 8" key="1">
    <citation type="submission" date="2018-02" db="EMBL/GenBank/DDBJ databases">
        <title>novel marine gammaproteobacteria from coastal saline agro ecosystem.</title>
        <authorList>
            <person name="Krishnan R."/>
            <person name="Ramesh Kumar N."/>
        </authorList>
    </citation>
    <scope>NUCLEOTIDE SEQUENCE [LARGE SCALE GENOMIC DNA]</scope>
    <source>
        <strain evidence="7 8">228</strain>
    </source>
</reference>
<feature type="domain" description="HTH tetR-type" evidence="6">
    <location>
        <begin position="21"/>
        <end position="80"/>
    </location>
</feature>
<dbReference type="GO" id="GO:0003700">
    <property type="term" value="F:DNA-binding transcription factor activity"/>
    <property type="evidence" value="ECO:0007669"/>
    <property type="project" value="TreeGrafter"/>
</dbReference>
<feature type="DNA-binding region" description="H-T-H motif" evidence="4">
    <location>
        <begin position="43"/>
        <end position="62"/>
    </location>
</feature>
<protein>
    <recommendedName>
        <fullName evidence="6">HTH tetR-type domain-containing protein</fullName>
    </recommendedName>
</protein>
<dbReference type="SUPFAM" id="SSF46689">
    <property type="entry name" value="Homeodomain-like"/>
    <property type="match status" value="1"/>
</dbReference>
<evidence type="ECO:0000256" key="1">
    <source>
        <dbReference type="ARBA" id="ARBA00023015"/>
    </source>
</evidence>
<organism evidence="7 8">
    <name type="scientific">Proteobacteria bacterium 228</name>
    <dbReference type="NCBI Taxonomy" id="2083153"/>
    <lineage>
        <taxon>Bacteria</taxon>
        <taxon>Pseudomonadati</taxon>
        <taxon>Pseudomonadota</taxon>
    </lineage>
</organism>
<evidence type="ECO:0000256" key="4">
    <source>
        <dbReference type="PROSITE-ProRule" id="PRU00335"/>
    </source>
</evidence>